<proteinExistence type="inferred from homology"/>
<dbReference type="InterPro" id="IPR001353">
    <property type="entry name" value="Proteasome_sua/b"/>
</dbReference>
<evidence type="ECO:0000313" key="6">
    <source>
        <dbReference type="RefSeq" id="XP_030384250.1"/>
    </source>
</evidence>
<dbReference type="AlphaFoldDB" id="A0A6J2U8D9"/>
<evidence type="ECO:0000256" key="3">
    <source>
        <dbReference type="PROSITE-ProRule" id="PRU00808"/>
    </source>
</evidence>
<dbReference type="RefSeq" id="XP_030384250.1">
    <property type="nucleotide sequence ID" value="XM_030528390.1"/>
</dbReference>
<feature type="domain" description="Proteasome alpha-type subunits" evidence="4">
    <location>
        <begin position="6"/>
        <end position="28"/>
    </location>
</feature>
<dbReference type="PROSITE" id="PS51475">
    <property type="entry name" value="PROTEASOME_ALPHA_2"/>
    <property type="match status" value="1"/>
</dbReference>
<dbReference type="SUPFAM" id="SSF56235">
    <property type="entry name" value="N-terminal nucleophile aminohydrolases (Ntn hydrolases)"/>
    <property type="match status" value="1"/>
</dbReference>
<evidence type="ECO:0000259" key="4">
    <source>
        <dbReference type="SMART" id="SM00948"/>
    </source>
</evidence>
<name>A0A6J2U8D9_DROLE</name>
<accession>A0A6J2U8D9</accession>
<keyword evidence="2 3" id="KW-0647">Proteasome</keyword>
<gene>
    <name evidence="6" type="primary">LOC115631589</name>
</gene>
<dbReference type="Gene3D" id="3.60.20.10">
    <property type="entry name" value="Glutamine Phosphoribosylpyrophosphate, subunit 1, domain 1"/>
    <property type="match status" value="1"/>
</dbReference>
<dbReference type="Pfam" id="PF00227">
    <property type="entry name" value="Proteasome"/>
    <property type="match status" value="1"/>
</dbReference>
<dbReference type="CDD" id="cd03750">
    <property type="entry name" value="proteasome_alpha_type_2"/>
    <property type="match status" value="1"/>
</dbReference>
<evidence type="ECO:0000313" key="5">
    <source>
        <dbReference type="Proteomes" id="UP000504634"/>
    </source>
</evidence>
<evidence type="ECO:0000256" key="2">
    <source>
        <dbReference type="ARBA" id="ARBA00022942"/>
    </source>
</evidence>
<dbReference type="Pfam" id="PF10584">
    <property type="entry name" value="Proteasome_A_N"/>
    <property type="match status" value="1"/>
</dbReference>
<dbReference type="GeneID" id="115631589"/>
<sequence>MSRERYSFSLTTFSPAGNLAQMEYAMAAVADGATSVGIVASNGVVIATEHKFNSPLVEVHSIHRVEKISNNIGSVYSGMGPDYRMLVKHARKMATKYYLTYKEAISTEQLVQRMVDLMQEYTQSGGVRPFGASMLICGWDFDRPHLYQVDPTSASFAWQASALGKNAERGKIFLEKRFSPEMELPDAVHTAILALKEGFQGKIDCDNIEVGVCDERGFRRLEPTEIDDYLSNIM</sequence>
<dbReference type="PANTHER" id="PTHR11599">
    <property type="entry name" value="PROTEASOME SUBUNIT ALPHA/BETA"/>
    <property type="match status" value="1"/>
</dbReference>
<dbReference type="SMART" id="SM00948">
    <property type="entry name" value="Proteasome_A_N"/>
    <property type="match status" value="1"/>
</dbReference>
<evidence type="ECO:0000256" key="1">
    <source>
        <dbReference type="ARBA" id="ARBA00002000"/>
    </source>
</evidence>
<keyword evidence="5" id="KW-1185">Reference proteome</keyword>
<comment type="similarity">
    <text evidence="3">Belongs to the peptidase T1A family.</text>
</comment>
<comment type="function">
    <text evidence="1">The proteasome is a multicatalytic proteinase complex which is characterized by its ability to cleave peptides with Arg, Phe, Tyr, Leu, and Glu adjacent to the leaving group at neutral or slightly basic pH. The proteasome has an ATP-dependent proteolytic activity.</text>
</comment>
<protein>
    <submittedName>
        <fullName evidence="6">Proteasome subunit alpha type-2-like</fullName>
    </submittedName>
</protein>
<dbReference type="InterPro" id="IPR029055">
    <property type="entry name" value="Ntn_hydrolases_N"/>
</dbReference>
<dbReference type="InterPro" id="IPR000426">
    <property type="entry name" value="Proteasome_asu_N"/>
</dbReference>
<dbReference type="OrthoDB" id="431557at2759"/>
<dbReference type="Proteomes" id="UP000504634">
    <property type="component" value="Unplaced"/>
</dbReference>
<dbReference type="GO" id="GO:0005634">
    <property type="term" value="C:nucleus"/>
    <property type="evidence" value="ECO:0007669"/>
    <property type="project" value="UniProtKB-ARBA"/>
</dbReference>
<organism evidence="5 6">
    <name type="scientific">Drosophila lebanonensis</name>
    <name type="common">Fruit fly</name>
    <name type="synonym">Scaptodrosophila lebanonensis</name>
    <dbReference type="NCBI Taxonomy" id="7225"/>
    <lineage>
        <taxon>Eukaryota</taxon>
        <taxon>Metazoa</taxon>
        <taxon>Ecdysozoa</taxon>
        <taxon>Arthropoda</taxon>
        <taxon>Hexapoda</taxon>
        <taxon>Insecta</taxon>
        <taxon>Pterygota</taxon>
        <taxon>Neoptera</taxon>
        <taxon>Endopterygota</taxon>
        <taxon>Diptera</taxon>
        <taxon>Brachycera</taxon>
        <taxon>Muscomorpha</taxon>
        <taxon>Ephydroidea</taxon>
        <taxon>Drosophilidae</taxon>
        <taxon>Scaptodrosophila</taxon>
    </lineage>
</organism>
<dbReference type="GO" id="GO:0019773">
    <property type="term" value="C:proteasome core complex, alpha-subunit complex"/>
    <property type="evidence" value="ECO:0007669"/>
    <property type="project" value="UniProtKB-UniRule"/>
</dbReference>
<dbReference type="InterPro" id="IPR023332">
    <property type="entry name" value="Proteasome_alpha-type"/>
</dbReference>
<dbReference type="InterPro" id="IPR050115">
    <property type="entry name" value="Proteasome_alpha"/>
</dbReference>
<reference evidence="6" key="1">
    <citation type="submission" date="2025-08" db="UniProtKB">
        <authorList>
            <consortium name="RefSeq"/>
        </authorList>
    </citation>
    <scope>IDENTIFICATION</scope>
    <source>
        <strain evidence="6">11010-0011.00</strain>
        <tissue evidence="6">Whole body</tissue>
    </source>
</reference>
<dbReference type="GO" id="GO:0006511">
    <property type="term" value="P:ubiquitin-dependent protein catabolic process"/>
    <property type="evidence" value="ECO:0007669"/>
    <property type="project" value="InterPro"/>
</dbReference>